<organism evidence="1 2">
    <name type="scientific">Cryptotermes secundus</name>
    <dbReference type="NCBI Taxonomy" id="105785"/>
    <lineage>
        <taxon>Eukaryota</taxon>
        <taxon>Metazoa</taxon>
        <taxon>Ecdysozoa</taxon>
        <taxon>Arthropoda</taxon>
        <taxon>Hexapoda</taxon>
        <taxon>Insecta</taxon>
        <taxon>Pterygota</taxon>
        <taxon>Neoptera</taxon>
        <taxon>Polyneoptera</taxon>
        <taxon>Dictyoptera</taxon>
        <taxon>Blattodea</taxon>
        <taxon>Blattoidea</taxon>
        <taxon>Termitoidae</taxon>
        <taxon>Kalotermitidae</taxon>
        <taxon>Cryptotermitinae</taxon>
        <taxon>Cryptotermes</taxon>
    </lineage>
</organism>
<evidence type="ECO:0000313" key="2">
    <source>
        <dbReference type="Proteomes" id="UP000235965"/>
    </source>
</evidence>
<evidence type="ECO:0000313" key="1">
    <source>
        <dbReference type="EMBL" id="PNF30044.1"/>
    </source>
</evidence>
<protein>
    <submittedName>
        <fullName evidence="1">Uncharacterized protein</fullName>
    </submittedName>
</protein>
<dbReference type="InParanoid" id="A0A2J7QN82"/>
<sequence>MNDTCRFNVLQWVIPDNLKHLSPHGMKVLKFEKRDVIIVWFKSSILIYDSINLCELQKGDNSRGNTIVLSVEGTIVNILQLGDVVGVFNGRALYLLVKSQDTSSVSALSHGVDVIHKGSVSLKMHIRMHQEVLAMCTFLMGFVLVKKKHEKLFIDVYKCGSRMIPAEKRYSVQLPQSSYGVISCTLTSVRCSDLDPVLASLLLEDLALVWSQIIFVGLDCGQVYCVPVVTESRSASVAGSKIVYSTTQSIAGIVFLRDPVTCLYSHVGVVLCSGPVVYITANQQKLSYHMVYLPGSVEGCCTVKDGIVATDGLDLWHSKLTWSSEGQPVVENRVLGIKGVCALDVVPHSDAILAVTLHLTLYCIQLGTKMSSSQQKNFTIPPSIMADMDRKMQCLTRLKQEMAMEEKMLEAISISKREKLLQNTFTLSVQVYDTPKGSDVGKYGFEIHLKNNEDQDYCPETWSLCVSITTNGMSVNQTSKLEQRVRKGVSVKTFIMANIPEPFCPIHVSCRLIAKISEESETKATLWAVIPVAVTTLDVSYFFFPFSQFTKNSLSEDLLKIAHSHMGENMKRLESQQNAETSQHTYEFRLLKEWTDPSDIWAAIIKNSRHLFSEVVTGRELQLYVGWHFIKLLLNVDCNVLQLRCEDINLLHHIKCSLVQILKEDGTSRRPVLISRTILSLAQKLKADVQLEGRNLNLLREEWRDAVARHLPL</sequence>
<dbReference type="EMBL" id="NEVH01013198">
    <property type="protein sequence ID" value="PNF30044.1"/>
    <property type="molecule type" value="Genomic_DNA"/>
</dbReference>
<dbReference type="AlphaFoldDB" id="A0A2J7QN82"/>
<gene>
    <name evidence="1" type="ORF">B7P43_G05345</name>
</gene>
<comment type="caution">
    <text evidence="1">The sequence shown here is derived from an EMBL/GenBank/DDBJ whole genome shotgun (WGS) entry which is preliminary data.</text>
</comment>
<name>A0A2J7QN82_9NEOP</name>
<accession>A0A2J7QN82</accession>
<keyword evidence="2" id="KW-1185">Reference proteome</keyword>
<proteinExistence type="predicted"/>
<dbReference type="Proteomes" id="UP000235965">
    <property type="component" value="Unassembled WGS sequence"/>
</dbReference>
<reference evidence="1 2" key="1">
    <citation type="submission" date="2017-12" db="EMBL/GenBank/DDBJ databases">
        <title>Hemimetabolous genomes reveal molecular basis of termite eusociality.</title>
        <authorList>
            <person name="Harrison M.C."/>
            <person name="Jongepier E."/>
            <person name="Robertson H.M."/>
            <person name="Arning N."/>
            <person name="Bitard-Feildel T."/>
            <person name="Chao H."/>
            <person name="Childers C.P."/>
            <person name="Dinh H."/>
            <person name="Doddapaneni H."/>
            <person name="Dugan S."/>
            <person name="Gowin J."/>
            <person name="Greiner C."/>
            <person name="Han Y."/>
            <person name="Hu H."/>
            <person name="Hughes D.S.T."/>
            <person name="Huylmans A.-K."/>
            <person name="Kemena C."/>
            <person name="Kremer L.P.M."/>
            <person name="Lee S.L."/>
            <person name="Lopez-Ezquerra A."/>
            <person name="Mallet L."/>
            <person name="Monroy-Kuhn J.M."/>
            <person name="Moser A."/>
            <person name="Murali S.C."/>
            <person name="Muzny D.M."/>
            <person name="Otani S."/>
            <person name="Piulachs M.-D."/>
            <person name="Poelchau M."/>
            <person name="Qu J."/>
            <person name="Schaub F."/>
            <person name="Wada-Katsumata A."/>
            <person name="Worley K.C."/>
            <person name="Xie Q."/>
            <person name="Ylla G."/>
            <person name="Poulsen M."/>
            <person name="Gibbs R.A."/>
            <person name="Schal C."/>
            <person name="Richards S."/>
            <person name="Belles X."/>
            <person name="Korb J."/>
            <person name="Bornberg-Bauer E."/>
        </authorList>
    </citation>
    <scope>NUCLEOTIDE SEQUENCE [LARGE SCALE GENOMIC DNA]</scope>
    <source>
        <tissue evidence="1">Whole body</tissue>
    </source>
</reference>
<dbReference type="OrthoDB" id="8186649at2759"/>